<dbReference type="Proteomes" id="UP000184016">
    <property type="component" value="Unassembled WGS sequence"/>
</dbReference>
<dbReference type="PROSITE" id="PS51257">
    <property type="entry name" value="PROKAR_LIPOPROTEIN"/>
    <property type="match status" value="1"/>
</dbReference>
<name>A0A1M6LMA0_9BACL</name>
<sequence length="171" mass="19085">MKYVVVLILLSSISLVGCGDVPQAVVKPSQQTVQFPKATDIQYVYVNAGLAALSYTPKNESETVAQIEKWLATAKPVSVQLPPPPNPPIETAANTNPAVLELKLSSKRQVLISPTFYMSGHSQDLSKVYHFVDGVISYQVENKTAYFKDPNLYNWLKNDQWQRQFNTKLAQ</sequence>
<feature type="signal peptide" evidence="1">
    <location>
        <begin position="1"/>
        <end position="19"/>
    </location>
</feature>
<keyword evidence="3" id="KW-1185">Reference proteome</keyword>
<evidence type="ECO:0000313" key="3">
    <source>
        <dbReference type="Proteomes" id="UP000184016"/>
    </source>
</evidence>
<proteinExistence type="predicted"/>
<evidence type="ECO:0000256" key="1">
    <source>
        <dbReference type="SAM" id="SignalP"/>
    </source>
</evidence>
<organism evidence="2 3">
    <name type="scientific">Alicyclobacillus tolerans</name>
    <dbReference type="NCBI Taxonomy" id="90970"/>
    <lineage>
        <taxon>Bacteria</taxon>
        <taxon>Bacillati</taxon>
        <taxon>Bacillota</taxon>
        <taxon>Bacilli</taxon>
        <taxon>Bacillales</taxon>
        <taxon>Alicyclobacillaceae</taxon>
        <taxon>Alicyclobacillus</taxon>
    </lineage>
</organism>
<dbReference type="EMBL" id="FRAF01000003">
    <property type="protein sequence ID" value="SHJ72285.1"/>
    <property type="molecule type" value="Genomic_DNA"/>
</dbReference>
<feature type="chain" id="PRO_5039405234" evidence="1">
    <location>
        <begin position="20"/>
        <end position="171"/>
    </location>
</feature>
<dbReference type="RefSeq" id="WP_072872942.1">
    <property type="nucleotide sequence ID" value="NZ_FRAF01000003.1"/>
</dbReference>
<protein>
    <submittedName>
        <fullName evidence="2">Uncharacterized protein</fullName>
    </submittedName>
</protein>
<reference evidence="3" key="1">
    <citation type="submission" date="2016-11" db="EMBL/GenBank/DDBJ databases">
        <authorList>
            <person name="Varghese N."/>
            <person name="Submissions S."/>
        </authorList>
    </citation>
    <scope>NUCLEOTIDE SEQUENCE [LARGE SCALE GENOMIC DNA]</scope>
    <source>
        <strain evidence="3">USBA-503</strain>
    </source>
</reference>
<accession>A0A1M6LMA0</accession>
<gene>
    <name evidence="2" type="ORF">SAMN05443507_10318</name>
</gene>
<dbReference type="AlphaFoldDB" id="A0A1M6LMA0"/>
<evidence type="ECO:0000313" key="2">
    <source>
        <dbReference type="EMBL" id="SHJ72285.1"/>
    </source>
</evidence>
<dbReference type="OrthoDB" id="2376522at2"/>
<keyword evidence="1" id="KW-0732">Signal</keyword>